<keyword evidence="7" id="KW-0808">Transferase</keyword>
<evidence type="ECO:0000256" key="4">
    <source>
        <dbReference type="ARBA" id="ARBA00007837"/>
    </source>
</evidence>
<dbReference type="SUPFAM" id="SSF56059">
    <property type="entry name" value="Glutathione synthetase ATP-binding domain-like"/>
    <property type="match status" value="1"/>
</dbReference>
<comment type="similarity">
    <text evidence="4">Belongs to the PEP-utilizing enzyme family.</text>
</comment>
<evidence type="ECO:0000256" key="9">
    <source>
        <dbReference type="ARBA" id="ARBA00022741"/>
    </source>
</evidence>
<keyword evidence="11" id="KW-0067">ATP-binding</keyword>
<dbReference type="Proteomes" id="UP000295818">
    <property type="component" value="Unassembled WGS sequence"/>
</dbReference>
<evidence type="ECO:0000256" key="12">
    <source>
        <dbReference type="ARBA" id="ARBA00022842"/>
    </source>
</evidence>
<dbReference type="PANTHER" id="PTHR43030:SF1">
    <property type="entry name" value="PHOSPHOENOLPYRUVATE SYNTHASE"/>
    <property type="match status" value="1"/>
</dbReference>
<evidence type="ECO:0000256" key="10">
    <source>
        <dbReference type="ARBA" id="ARBA00022777"/>
    </source>
</evidence>
<dbReference type="Pfam" id="PF01326">
    <property type="entry name" value="PPDK_N"/>
    <property type="match status" value="1"/>
</dbReference>
<comment type="cofactor">
    <cofactor evidence="1">
        <name>Mg(2+)</name>
        <dbReference type="ChEBI" id="CHEBI:18420"/>
    </cofactor>
</comment>
<dbReference type="InterPro" id="IPR006319">
    <property type="entry name" value="PEP_synth"/>
</dbReference>
<keyword evidence="9" id="KW-0547">Nucleotide-binding</keyword>
<accession>A0ABY2B7V3</accession>
<dbReference type="RefSeq" id="WP_132197788.1">
    <property type="nucleotide sequence ID" value="NZ_SLWM01000057.1"/>
</dbReference>
<organism evidence="16 17">
    <name type="scientific">Kribbella orskensis</name>
    <dbReference type="NCBI Taxonomy" id="2512216"/>
    <lineage>
        <taxon>Bacteria</taxon>
        <taxon>Bacillati</taxon>
        <taxon>Actinomycetota</taxon>
        <taxon>Actinomycetes</taxon>
        <taxon>Propionibacteriales</taxon>
        <taxon>Kribbellaceae</taxon>
        <taxon>Kribbella</taxon>
    </lineage>
</organism>
<evidence type="ECO:0000313" key="16">
    <source>
        <dbReference type="EMBL" id="TCO07514.1"/>
    </source>
</evidence>
<evidence type="ECO:0000256" key="1">
    <source>
        <dbReference type="ARBA" id="ARBA00001946"/>
    </source>
</evidence>
<evidence type="ECO:0000256" key="13">
    <source>
        <dbReference type="ARBA" id="ARBA00033470"/>
    </source>
</evidence>
<protein>
    <recommendedName>
        <fullName evidence="6">Phosphoenolpyruvate synthase</fullName>
        <ecNumber evidence="5">2.7.9.2</ecNumber>
    </recommendedName>
    <alternativeName>
        <fullName evidence="13">Pyruvate, water dikinase</fullName>
    </alternativeName>
</protein>
<dbReference type="InterPro" id="IPR002192">
    <property type="entry name" value="PPDK_AMP/ATP-bd"/>
</dbReference>
<evidence type="ECO:0000256" key="6">
    <source>
        <dbReference type="ARBA" id="ARBA00021623"/>
    </source>
</evidence>
<evidence type="ECO:0000259" key="15">
    <source>
        <dbReference type="Pfam" id="PF01326"/>
    </source>
</evidence>
<name>A0ABY2B7V3_9ACTN</name>
<evidence type="ECO:0000256" key="7">
    <source>
        <dbReference type="ARBA" id="ARBA00022679"/>
    </source>
</evidence>
<keyword evidence="17" id="KW-1185">Reference proteome</keyword>
<evidence type="ECO:0000256" key="2">
    <source>
        <dbReference type="ARBA" id="ARBA00002988"/>
    </source>
</evidence>
<dbReference type="EC" id="2.7.9.2" evidence="5"/>
<proteinExistence type="inferred from homology"/>
<comment type="catalytic activity">
    <reaction evidence="14">
        <text>pyruvate + ATP + H2O = phosphoenolpyruvate + AMP + phosphate + 2 H(+)</text>
        <dbReference type="Rhea" id="RHEA:11364"/>
        <dbReference type="ChEBI" id="CHEBI:15361"/>
        <dbReference type="ChEBI" id="CHEBI:15377"/>
        <dbReference type="ChEBI" id="CHEBI:15378"/>
        <dbReference type="ChEBI" id="CHEBI:30616"/>
        <dbReference type="ChEBI" id="CHEBI:43474"/>
        <dbReference type="ChEBI" id="CHEBI:58702"/>
        <dbReference type="ChEBI" id="CHEBI:456215"/>
        <dbReference type="EC" id="2.7.9.2"/>
    </reaction>
</comment>
<dbReference type="PANTHER" id="PTHR43030">
    <property type="entry name" value="PHOSPHOENOLPYRUVATE SYNTHASE"/>
    <property type="match status" value="1"/>
</dbReference>
<keyword evidence="10" id="KW-0418">Kinase</keyword>
<comment type="caution">
    <text evidence="16">The sequence shown here is derived from an EMBL/GenBank/DDBJ whole genome shotgun (WGS) entry which is preliminary data.</text>
</comment>
<comment type="function">
    <text evidence="2">Catalyzes the phosphorylation of pyruvate to phosphoenolpyruvate.</text>
</comment>
<dbReference type="InterPro" id="IPR013815">
    <property type="entry name" value="ATP_grasp_subdomain_1"/>
</dbReference>
<dbReference type="Gene3D" id="3.30.1490.20">
    <property type="entry name" value="ATP-grasp fold, A domain"/>
    <property type="match status" value="1"/>
</dbReference>
<sequence>MIDSPHITWSDDGRGFATTAPAYREFVRSARLRPMAATQIRRLREGADIVAVGAVIRTAFCDAEIPPGVVAAIEEAYQKLGGADVELQVSGTAAGEPLDEFFTGPQEVFLHVTGLQALLAACKRCWASLYNDRAIIYREVRDIDQLSVDLCVVARPMTDLDFAADTIDQVLGRV</sequence>
<keyword evidence="8" id="KW-0479">Metal-binding</keyword>
<dbReference type="EMBL" id="SLWM01000057">
    <property type="protein sequence ID" value="TCO07514.1"/>
    <property type="molecule type" value="Genomic_DNA"/>
</dbReference>
<evidence type="ECO:0000256" key="14">
    <source>
        <dbReference type="ARBA" id="ARBA00047700"/>
    </source>
</evidence>
<evidence type="ECO:0000256" key="8">
    <source>
        <dbReference type="ARBA" id="ARBA00022723"/>
    </source>
</evidence>
<evidence type="ECO:0000256" key="3">
    <source>
        <dbReference type="ARBA" id="ARBA00004742"/>
    </source>
</evidence>
<comment type="pathway">
    <text evidence="3">Carbohydrate biosynthesis; gluconeogenesis.</text>
</comment>
<keyword evidence="12" id="KW-0460">Magnesium</keyword>
<feature type="domain" description="Pyruvate phosphate dikinase AMP/ATP-binding" evidence="15">
    <location>
        <begin position="14"/>
        <end position="159"/>
    </location>
</feature>
<evidence type="ECO:0000256" key="11">
    <source>
        <dbReference type="ARBA" id="ARBA00022840"/>
    </source>
</evidence>
<evidence type="ECO:0000313" key="17">
    <source>
        <dbReference type="Proteomes" id="UP000295818"/>
    </source>
</evidence>
<evidence type="ECO:0000256" key="5">
    <source>
        <dbReference type="ARBA" id="ARBA00011996"/>
    </source>
</evidence>
<reference evidence="16 17" key="1">
    <citation type="journal article" date="2015" name="Stand. Genomic Sci.">
        <title>Genomic Encyclopedia of Bacterial and Archaeal Type Strains, Phase III: the genomes of soil and plant-associated and newly described type strains.</title>
        <authorList>
            <person name="Whitman W.B."/>
            <person name="Woyke T."/>
            <person name="Klenk H.P."/>
            <person name="Zhou Y."/>
            <person name="Lilburn T.G."/>
            <person name="Beck B.J."/>
            <person name="De Vos P."/>
            <person name="Vandamme P."/>
            <person name="Eisen J.A."/>
            <person name="Garrity G."/>
            <person name="Hugenholtz P."/>
            <person name="Kyrpides N.C."/>
        </authorList>
    </citation>
    <scope>NUCLEOTIDE SEQUENCE [LARGE SCALE GENOMIC DNA]</scope>
    <source>
        <strain evidence="16 17">VKM Ac-2538</strain>
    </source>
</reference>
<gene>
    <name evidence="16" type="ORF">EV644_1575</name>
</gene>